<accession>A0A2U1MY93</accession>
<sequence>MRAVNTSILLKLICIKLNTEHKRDNRLRRYETHTIAEQVAGWSQIYKGLTSVTVTGAGLEVPLHHP</sequence>
<dbReference type="GO" id="GO:0004185">
    <property type="term" value="F:serine-type carboxypeptidase activity"/>
    <property type="evidence" value="ECO:0007669"/>
    <property type="project" value="InterPro"/>
</dbReference>
<dbReference type="STRING" id="35608.A0A2U1MY93"/>
<dbReference type="GO" id="GO:0006508">
    <property type="term" value="P:proteolysis"/>
    <property type="evidence" value="ECO:0007669"/>
    <property type="project" value="InterPro"/>
</dbReference>
<evidence type="ECO:0000313" key="1">
    <source>
        <dbReference type="EMBL" id="PWA66231.1"/>
    </source>
</evidence>
<proteinExistence type="predicted"/>
<name>A0A2U1MY93_ARTAN</name>
<dbReference type="InterPro" id="IPR001563">
    <property type="entry name" value="Peptidase_S10"/>
</dbReference>
<reference evidence="1 2" key="1">
    <citation type="journal article" date="2018" name="Mol. Plant">
        <title>The genome of Artemisia annua provides insight into the evolution of Asteraceae family and artemisinin biosynthesis.</title>
        <authorList>
            <person name="Shen Q."/>
            <person name="Zhang L."/>
            <person name="Liao Z."/>
            <person name="Wang S."/>
            <person name="Yan T."/>
            <person name="Shi P."/>
            <person name="Liu M."/>
            <person name="Fu X."/>
            <person name="Pan Q."/>
            <person name="Wang Y."/>
            <person name="Lv Z."/>
            <person name="Lu X."/>
            <person name="Zhang F."/>
            <person name="Jiang W."/>
            <person name="Ma Y."/>
            <person name="Chen M."/>
            <person name="Hao X."/>
            <person name="Li L."/>
            <person name="Tang Y."/>
            <person name="Lv G."/>
            <person name="Zhou Y."/>
            <person name="Sun X."/>
            <person name="Brodelius P.E."/>
            <person name="Rose J.K.C."/>
            <person name="Tang K."/>
        </authorList>
    </citation>
    <scope>NUCLEOTIDE SEQUENCE [LARGE SCALE GENOMIC DNA]</scope>
    <source>
        <strain evidence="2">cv. Huhao1</strain>
        <tissue evidence="1">Leaf</tissue>
    </source>
</reference>
<keyword evidence="1" id="KW-0121">Carboxypeptidase</keyword>
<comment type="caution">
    <text evidence="1">The sequence shown here is derived from an EMBL/GenBank/DDBJ whole genome shotgun (WGS) entry which is preliminary data.</text>
</comment>
<keyword evidence="1" id="KW-0378">Hydrolase</keyword>
<keyword evidence="1" id="KW-0645">Protease</keyword>
<dbReference type="Proteomes" id="UP000245207">
    <property type="component" value="Unassembled WGS sequence"/>
</dbReference>
<evidence type="ECO:0000313" key="2">
    <source>
        <dbReference type="Proteomes" id="UP000245207"/>
    </source>
</evidence>
<dbReference type="Pfam" id="PF00450">
    <property type="entry name" value="Peptidase_S10"/>
    <property type="match status" value="1"/>
</dbReference>
<keyword evidence="2" id="KW-1185">Reference proteome</keyword>
<organism evidence="1 2">
    <name type="scientific">Artemisia annua</name>
    <name type="common">Sweet wormwood</name>
    <dbReference type="NCBI Taxonomy" id="35608"/>
    <lineage>
        <taxon>Eukaryota</taxon>
        <taxon>Viridiplantae</taxon>
        <taxon>Streptophyta</taxon>
        <taxon>Embryophyta</taxon>
        <taxon>Tracheophyta</taxon>
        <taxon>Spermatophyta</taxon>
        <taxon>Magnoliopsida</taxon>
        <taxon>eudicotyledons</taxon>
        <taxon>Gunneridae</taxon>
        <taxon>Pentapetalae</taxon>
        <taxon>asterids</taxon>
        <taxon>campanulids</taxon>
        <taxon>Asterales</taxon>
        <taxon>Asteraceae</taxon>
        <taxon>Asteroideae</taxon>
        <taxon>Anthemideae</taxon>
        <taxon>Artemisiinae</taxon>
        <taxon>Artemisia</taxon>
    </lineage>
</organism>
<gene>
    <name evidence="1" type="ORF">CTI12_AA327750</name>
</gene>
<dbReference type="EMBL" id="PKPP01004074">
    <property type="protein sequence ID" value="PWA66231.1"/>
    <property type="molecule type" value="Genomic_DNA"/>
</dbReference>
<dbReference type="Gene3D" id="3.40.50.12670">
    <property type="match status" value="1"/>
</dbReference>
<protein>
    <submittedName>
        <fullName evidence="1">Serine carboxypeptidase 2</fullName>
    </submittedName>
</protein>
<dbReference type="AlphaFoldDB" id="A0A2U1MY93"/>